<dbReference type="KEGG" id="sur:STAUR_5940"/>
<dbReference type="EMBL" id="AAMD01000057">
    <property type="protein sequence ID" value="EAU66361.1"/>
    <property type="molecule type" value="Genomic_DNA"/>
</dbReference>
<dbReference type="Proteomes" id="UP000001351">
    <property type="component" value="Chromosome"/>
</dbReference>
<evidence type="ECO:0000313" key="4">
    <source>
        <dbReference type="Proteomes" id="UP000001351"/>
    </source>
</evidence>
<dbReference type="RefSeq" id="WP_002614089.1">
    <property type="nucleotide sequence ID" value="NC_014623.1"/>
</dbReference>
<protein>
    <submittedName>
        <fullName evidence="2">Conserved uncharacterized protein</fullName>
    </submittedName>
</protein>
<dbReference type="EMBL" id="CP002271">
    <property type="protein sequence ID" value="ADO73701.1"/>
    <property type="molecule type" value="Genomic_DNA"/>
</dbReference>
<dbReference type="HOGENOM" id="CLU_1756889_0_0_7"/>
<evidence type="ECO:0000256" key="1">
    <source>
        <dbReference type="SAM" id="MobiDB-lite"/>
    </source>
</evidence>
<evidence type="ECO:0000313" key="2">
    <source>
        <dbReference type="EMBL" id="ADO73701.1"/>
    </source>
</evidence>
<reference evidence="3 5" key="1">
    <citation type="submission" date="2006-04" db="EMBL/GenBank/DDBJ databases">
        <authorList>
            <person name="Nierman W.C."/>
        </authorList>
    </citation>
    <scope>NUCLEOTIDE SEQUENCE [LARGE SCALE GENOMIC DNA]</scope>
    <source>
        <strain evidence="3 5">DW4/3-1</strain>
    </source>
</reference>
<accession>Q091E9</accession>
<dbReference type="eggNOG" id="ENOG5030U9G">
    <property type="taxonomic scope" value="Bacteria"/>
</dbReference>
<dbReference type="STRING" id="378806.STAUR_5940"/>
<sequence>MKYCVECGSEYQDSVKACADCPEGQLVDKETMRQQGLPIAHEKDTREFIQVGTAENPLTAEDYVRLLEAERVPVIARPRGSGSVDALTTGNALPWWEILVPAEHRARAIELLAREKDNLEATEAEAIRAAEEEERESEGFGAPPPA</sequence>
<feature type="region of interest" description="Disordered" evidence="1">
    <location>
        <begin position="123"/>
        <end position="146"/>
    </location>
</feature>
<reference evidence="2 4" key="2">
    <citation type="journal article" date="2011" name="Mol. Biol. Evol.">
        <title>Comparative genomic analysis of fruiting body formation in Myxococcales.</title>
        <authorList>
            <person name="Huntley S."/>
            <person name="Hamann N."/>
            <person name="Wegener-Feldbrugge S."/>
            <person name="Treuner-Lange A."/>
            <person name="Kube M."/>
            <person name="Reinhardt R."/>
            <person name="Klages S."/>
            <person name="Muller R."/>
            <person name="Ronning C.M."/>
            <person name="Nierman W.C."/>
            <person name="Sogaard-Andersen L."/>
        </authorList>
    </citation>
    <scope>NUCLEOTIDE SEQUENCE [LARGE SCALE GENOMIC DNA]</scope>
    <source>
        <strain evidence="2 4">DW4/3-1</strain>
    </source>
</reference>
<organism evidence="3 5">
    <name type="scientific">Stigmatella aurantiaca (strain DW4/3-1)</name>
    <dbReference type="NCBI Taxonomy" id="378806"/>
    <lineage>
        <taxon>Bacteria</taxon>
        <taxon>Pseudomonadati</taxon>
        <taxon>Myxococcota</taxon>
        <taxon>Myxococcia</taxon>
        <taxon>Myxococcales</taxon>
        <taxon>Cystobacterineae</taxon>
        <taxon>Archangiaceae</taxon>
        <taxon>Stigmatella</taxon>
    </lineage>
</organism>
<gene>
    <name evidence="2" type="ordered locus">STAUR_5940</name>
    <name evidence="3" type="ORF">STIAU_1077</name>
</gene>
<dbReference type="AlphaFoldDB" id="Q091E9"/>
<dbReference type="OrthoDB" id="5512802at2"/>
<name>Q091E9_STIAD</name>
<evidence type="ECO:0000313" key="5">
    <source>
        <dbReference type="Proteomes" id="UP000032702"/>
    </source>
</evidence>
<evidence type="ECO:0000313" key="3">
    <source>
        <dbReference type="EMBL" id="EAU66361.1"/>
    </source>
</evidence>
<proteinExistence type="predicted"/>
<dbReference type="Proteomes" id="UP000032702">
    <property type="component" value="Unassembled WGS sequence"/>
</dbReference>
<keyword evidence="4" id="KW-1185">Reference proteome</keyword>